<proteinExistence type="inferred from homology"/>
<dbReference type="Pfam" id="PF04616">
    <property type="entry name" value="Glyco_hydro_43"/>
    <property type="match status" value="1"/>
</dbReference>
<dbReference type="CDD" id="cd18619">
    <property type="entry name" value="GH43_CoXyl43_like"/>
    <property type="match status" value="1"/>
</dbReference>
<organism evidence="6 7">
    <name type="scientific">Knufia fluminis</name>
    <dbReference type="NCBI Taxonomy" id="191047"/>
    <lineage>
        <taxon>Eukaryota</taxon>
        <taxon>Fungi</taxon>
        <taxon>Dikarya</taxon>
        <taxon>Ascomycota</taxon>
        <taxon>Pezizomycotina</taxon>
        <taxon>Eurotiomycetes</taxon>
        <taxon>Chaetothyriomycetidae</taxon>
        <taxon>Chaetothyriales</taxon>
        <taxon>Trichomeriaceae</taxon>
        <taxon>Knufia</taxon>
    </lineage>
</organism>
<evidence type="ECO:0000313" key="7">
    <source>
        <dbReference type="Proteomes" id="UP001316803"/>
    </source>
</evidence>
<dbReference type="Proteomes" id="UP001316803">
    <property type="component" value="Unassembled WGS sequence"/>
</dbReference>
<keyword evidence="2 5" id="KW-0378">Hydrolase</keyword>
<evidence type="ECO:0000256" key="2">
    <source>
        <dbReference type="ARBA" id="ARBA00022801"/>
    </source>
</evidence>
<keyword evidence="3 5" id="KW-0326">Glycosidase</keyword>
<evidence type="ECO:0000256" key="3">
    <source>
        <dbReference type="ARBA" id="ARBA00023295"/>
    </source>
</evidence>
<evidence type="ECO:0000256" key="4">
    <source>
        <dbReference type="PIRSR" id="PIRSR606710-2"/>
    </source>
</evidence>
<accession>A0AAN8I3J8</accession>
<dbReference type="SUPFAM" id="SSF75005">
    <property type="entry name" value="Arabinanase/levansucrase/invertase"/>
    <property type="match status" value="1"/>
</dbReference>
<evidence type="ECO:0000256" key="5">
    <source>
        <dbReference type="RuleBase" id="RU361187"/>
    </source>
</evidence>
<keyword evidence="7" id="KW-1185">Reference proteome</keyword>
<evidence type="ECO:0000313" key="6">
    <source>
        <dbReference type="EMBL" id="KAK5950449.1"/>
    </source>
</evidence>
<sequence length="345" mass="38800">MDKPLVTDIYTADPSAHVFGDKIYVYPSHDRETDIQFNDNGDQYDMVDYHVLSLDRIDKRPATDHGVGLTASDIPWVSKQTWAPDALQNPNTGKYQLYFPARDKDGIFRIGVATSDKPEGPFKPEADYIKGSFSIDPCSFVDEDKQSYLYFGGIWGGQLQCWSKNADGTMSFDDSMSGPKEPKGEGVAALPAKVAKLKAPELLEFDGEVQDMQILDPDTMNPLPADDHERRFFEAPWMHRYQGKYYFSYSTGDTHNICYAVGDSPNGPFVYRGQVLQEKDVSGWTTHHSFVEVPRGKLTGEDEVTSGTRWYIFYHSCDVSGGVSHLRSVRVSEVKYDDKGDIHLA</sequence>
<dbReference type="EMBL" id="JAKLMC020000026">
    <property type="protein sequence ID" value="KAK5950449.1"/>
    <property type="molecule type" value="Genomic_DNA"/>
</dbReference>
<comment type="similarity">
    <text evidence="1 5">Belongs to the glycosyl hydrolase 43 family.</text>
</comment>
<dbReference type="PANTHER" id="PTHR43772:SF5">
    <property type="entry name" value="BETA-1,4-XYLOSIDASE (EUROFUNG)"/>
    <property type="match status" value="1"/>
</dbReference>
<dbReference type="InterPro" id="IPR023296">
    <property type="entry name" value="Glyco_hydro_beta-prop_sf"/>
</dbReference>
<gene>
    <name evidence="6" type="ORF">OHC33_008392</name>
</gene>
<name>A0AAN8I3J8_9EURO</name>
<dbReference type="InterPro" id="IPR052176">
    <property type="entry name" value="Glycosyl_Hydrlase_43_Enz"/>
</dbReference>
<protein>
    <submittedName>
        <fullName evidence="6">Uncharacterized protein</fullName>
    </submittedName>
</protein>
<dbReference type="InterPro" id="IPR006710">
    <property type="entry name" value="Glyco_hydro_43"/>
</dbReference>
<dbReference type="GO" id="GO:0005975">
    <property type="term" value="P:carbohydrate metabolic process"/>
    <property type="evidence" value="ECO:0007669"/>
    <property type="project" value="InterPro"/>
</dbReference>
<evidence type="ECO:0000256" key="1">
    <source>
        <dbReference type="ARBA" id="ARBA00009865"/>
    </source>
</evidence>
<dbReference type="PANTHER" id="PTHR43772">
    <property type="entry name" value="ENDO-1,4-BETA-XYLANASE"/>
    <property type="match status" value="1"/>
</dbReference>
<dbReference type="AlphaFoldDB" id="A0AAN8I3J8"/>
<feature type="site" description="Important for catalytic activity, responsible for pKa modulation of the active site Glu and correct orientation of both the proton donor and substrate" evidence="4">
    <location>
        <position position="136"/>
    </location>
</feature>
<dbReference type="GO" id="GO:0004553">
    <property type="term" value="F:hydrolase activity, hydrolyzing O-glycosyl compounds"/>
    <property type="evidence" value="ECO:0007669"/>
    <property type="project" value="InterPro"/>
</dbReference>
<dbReference type="Gene3D" id="2.115.10.20">
    <property type="entry name" value="Glycosyl hydrolase domain, family 43"/>
    <property type="match status" value="1"/>
</dbReference>
<comment type="caution">
    <text evidence="6">The sequence shown here is derived from an EMBL/GenBank/DDBJ whole genome shotgun (WGS) entry which is preliminary data.</text>
</comment>
<reference evidence="6 7" key="1">
    <citation type="submission" date="2022-12" db="EMBL/GenBank/DDBJ databases">
        <title>Genomic features and morphological characterization of a novel Knufia sp. strain isolated from spacecraft assembly facility.</title>
        <authorList>
            <person name="Teixeira M."/>
            <person name="Chander A.M."/>
            <person name="Stajich J.E."/>
            <person name="Venkateswaran K."/>
        </authorList>
    </citation>
    <scope>NUCLEOTIDE SEQUENCE [LARGE SCALE GENOMIC DNA]</scope>
    <source>
        <strain evidence="6 7">FJI-L2-BK-P2</strain>
    </source>
</reference>